<sequence>MRPTGGDFIIERLHARGARRADGYPGDGINGVFGGTRPRSICGAKLRT</sequence>
<evidence type="ECO:0000313" key="1">
    <source>
        <dbReference type="EMBL" id="CAD6554000.1"/>
    </source>
</evidence>
<accession>A0ABM8P205</accession>
<comment type="caution">
    <text evidence="1">The sequence shown here is derived from an EMBL/GenBank/DDBJ whole genome shotgun (WGS) entry which is preliminary data.</text>
</comment>
<proteinExistence type="predicted"/>
<dbReference type="Proteomes" id="UP000598032">
    <property type="component" value="Unassembled WGS sequence"/>
</dbReference>
<dbReference type="EMBL" id="CAJHCP010000013">
    <property type="protein sequence ID" value="CAD6554000.1"/>
    <property type="molecule type" value="Genomic_DNA"/>
</dbReference>
<gene>
    <name evidence="1" type="ORF">LMG28140_05413</name>
</gene>
<reference evidence="1 2" key="1">
    <citation type="submission" date="2020-10" db="EMBL/GenBank/DDBJ databases">
        <authorList>
            <person name="Peeters C."/>
        </authorList>
    </citation>
    <scope>NUCLEOTIDE SEQUENCE [LARGE SCALE GENOMIC DNA]</scope>
    <source>
        <strain evidence="1 2">LMG 28140</strain>
    </source>
</reference>
<name>A0ABM8P205_9BURK</name>
<protein>
    <submittedName>
        <fullName evidence="1">Uncharacterized protein</fullName>
    </submittedName>
</protein>
<evidence type="ECO:0000313" key="2">
    <source>
        <dbReference type="Proteomes" id="UP000598032"/>
    </source>
</evidence>
<keyword evidence="2" id="KW-1185">Reference proteome</keyword>
<organism evidence="1 2">
    <name type="scientific">Paraburkholderia metrosideri</name>
    <dbReference type="NCBI Taxonomy" id="580937"/>
    <lineage>
        <taxon>Bacteria</taxon>
        <taxon>Pseudomonadati</taxon>
        <taxon>Pseudomonadota</taxon>
        <taxon>Betaproteobacteria</taxon>
        <taxon>Burkholderiales</taxon>
        <taxon>Burkholderiaceae</taxon>
        <taxon>Paraburkholderia</taxon>
    </lineage>
</organism>